<proteinExistence type="inferred from homology"/>
<dbReference type="GO" id="GO:0008285">
    <property type="term" value="P:negative regulation of cell population proliferation"/>
    <property type="evidence" value="ECO:0007669"/>
    <property type="project" value="InterPro"/>
</dbReference>
<dbReference type="Proteomes" id="UP000290289">
    <property type="component" value="Chromosome 13"/>
</dbReference>
<keyword evidence="4 8" id="KW-0812">Transmembrane</keyword>
<keyword evidence="10" id="KW-1185">Reference proteome</keyword>
<dbReference type="GO" id="GO:0048367">
    <property type="term" value="P:shoot system development"/>
    <property type="evidence" value="ECO:0007669"/>
    <property type="project" value="UniProtKB-ARBA"/>
</dbReference>
<dbReference type="InterPro" id="IPR012552">
    <property type="entry name" value="DVL"/>
</dbReference>
<evidence type="ECO:0000256" key="4">
    <source>
        <dbReference type="ARBA" id="ARBA00022692"/>
    </source>
</evidence>
<dbReference type="AlphaFoldDB" id="A0A498I8D8"/>
<evidence type="ECO:0000256" key="3">
    <source>
        <dbReference type="ARBA" id="ARBA00022475"/>
    </source>
</evidence>
<protein>
    <submittedName>
        <fullName evidence="9">Uncharacterized protein</fullName>
    </submittedName>
</protein>
<feature type="transmembrane region" description="Helical" evidence="8">
    <location>
        <begin position="175"/>
        <end position="200"/>
    </location>
</feature>
<reference evidence="9 10" key="1">
    <citation type="submission" date="2018-10" db="EMBL/GenBank/DDBJ databases">
        <title>A high-quality apple genome assembly.</title>
        <authorList>
            <person name="Hu J."/>
        </authorList>
    </citation>
    <scope>NUCLEOTIDE SEQUENCE [LARGE SCALE GENOMIC DNA]</scope>
    <source>
        <strain evidence="10">cv. HFTH1</strain>
        <tissue evidence="9">Young leaf</tissue>
    </source>
</reference>
<evidence type="ECO:0000256" key="2">
    <source>
        <dbReference type="ARBA" id="ARBA00022473"/>
    </source>
</evidence>
<gene>
    <name evidence="9" type="ORF">DVH24_001765</name>
</gene>
<keyword evidence="2" id="KW-0217">Developmental protein</keyword>
<comment type="caution">
    <text evidence="9">The sequence shown here is derived from an EMBL/GenBank/DDBJ whole genome shotgun (WGS) entry which is preliminary data.</text>
</comment>
<keyword evidence="3" id="KW-1003">Cell membrane</keyword>
<dbReference type="GO" id="GO:0005886">
    <property type="term" value="C:plasma membrane"/>
    <property type="evidence" value="ECO:0007669"/>
    <property type="project" value="UniProtKB-SubCell"/>
</dbReference>
<feature type="transmembrane region" description="Helical" evidence="8">
    <location>
        <begin position="112"/>
        <end position="136"/>
    </location>
</feature>
<dbReference type="PANTHER" id="PTHR33102">
    <property type="entry name" value="DVL19-RELATED-RELATED"/>
    <property type="match status" value="1"/>
</dbReference>
<sequence length="259" mass="29460">MGRVLSPSEPLSLTPLTSQRNTISVWTFTVGYYVVPRPPVLCINIWRRPLESTRKAMSVLSQFFTFAVNLQKHQNKASVFITKPQIQLNAVPKSMNSVDSVSVPKPSSKSAWLSAPTSLFLILIIPIFAATLIYQLDSFDPAPVPFSELTRHLIKKAPAQNSRMLRGAERVLEKWLLFLYLQLAAVLLLQVFLITTRLLFTSTRSGSCRRNEGCRDRASNQRCAFSRKCARLVKEQRARFYVVRCCVTMLICWHDYSDS</sequence>
<accession>A0A498I8D8</accession>
<dbReference type="Pfam" id="PF08137">
    <property type="entry name" value="DVL"/>
    <property type="match status" value="1"/>
</dbReference>
<dbReference type="EMBL" id="RDQH01000339">
    <property type="protein sequence ID" value="RXH78247.1"/>
    <property type="molecule type" value="Genomic_DNA"/>
</dbReference>
<keyword evidence="6 8" id="KW-0472">Membrane</keyword>
<comment type="similarity">
    <text evidence="7">Belongs to the DVL/RTFL small polypeptides family.</text>
</comment>
<evidence type="ECO:0000313" key="9">
    <source>
        <dbReference type="EMBL" id="RXH78247.1"/>
    </source>
</evidence>
<evidence type="ECO:0000256" key="8">
    <source>
        <dbReference type="SAM" id="Phobius"/>
    </source>
</evidence>
<name>A0A498I8D8_MALDO</name>
<keyword evidence="5 8" id="KW-1133">Transmembrane helix</keyword>
<evidence type="ECO:0000256" key="1">
    <source>
        <dbReference type="ARBA" id="ARBA00004162"/>
    </source>
</evidence>
<organism evidence="9 10">
    <name type="scientific">Malus domestica</name>
    <name type="common">Apple</name>
    <name type="synonym">Pyrus malus</name>
    <dbReference type="NCBI Taxonomy" id="3750"/>
    <lineage>
        <taxon>Eukaryota</taxon>
        <taxon>Viridiplantae</taxon>
        <taxon>Streptophyta</taxon>
        <taxon>Embryophyta</taxon>
        <taxon>Tracheophyta</taxon>
        <taxon>Spermatophyta</taxon>
        <taxon>Magnoliopsida</taxon>
        <taxon>eudicotyledons</taxon>
        <taxon>Gunneridae</taxon>
        <taxon>Pentapetalae</taxon>
        <taxon>rosids</taxon>
        <taxon>fabids</taxon>
        <taxon>Rosales</taxon>
        <taxon>Rosaceae</taxon>
        <taxon>Amygdaloideae</taxon>
        <taxon>Maleae</taxon>
        <taxon>Malus</taxon>
    </lineage>
</organism>
<evidence type="ECO:0000256" key="6">
    <source>
        <dbReference type="ARBA" id="ARBA00023136"/>
    </source>
</evidence>
<comment type="subcellular location">
    <subcellularLocation>
        <location evidence="1">Cell membrane</location>
        <topology evidence="1">Single-pass membrane protein</topology>
    </subcellularLocation>
</comment>
<evidence type="ECO:0000313" key="10">
    <source>
        <dbReference type="Proteomes" id="UP000290289"/>
    </source>
</evidence>
<evidence type="ECO:0000256" key="7">
    <source>
        <dbReference type="ARBA" id="ARBA00024340"/>
    </source>
</evidence>
<dbReference type="InterPro" id="IPR051525">
    <property type="entry name" value="DVL_RTFL_regulatory"/>
</dbReference>
<evidence type="ECO:0000256" key="5">
    <source>
        <dbReference type="ARBA" id="ARBA00022989"/>
    </source>
</evidence>